<feature type="compositionally biased region" description="Basic and acidic residues" evidence="1">
    <location>
        <begin position="31"/>
        <end position="47"/>
    </location>
</feature>
<evidence type="ECO:0000313" key="2">
    <source>
        <dbReference type="EMBL" id="OWK04289.1"/>
    </source>
</evidence>
<accession>A0A212CE54</accession>
<evidence type="ECO:0000313" key="3">
    <source>
        <dbReference type="Proteomes" id="UP000242450"/>
    </source>
</evidence>
<gene>
    <name evidence="2" type="ORF">Celaphus_00016393</name>
</gene>
<proteinExistence type="predicted"/>
<keyword evidence="3" id="KW-1185">Reference proteome</keyword>
<organism evidence="2 3">
    <name type="scientific">Cervus elaphus hippelaphus</name>
    <name type="common">European red deer</name>
    <dbReference type="NCBI Taxonomy" id="46360"/>
    <lineage>
        <taxon>Eukaryota</taxon>
        <taxon>Metazoa</taxon>
        <taxon>Chordata</taxon>
        <taxon>Craniata</taxon>
        <taxon>Vertebrata</taxon>
        <taxon>Euteleostomi</taxon>
        <taxon>Mammalia</taxon>
        <taxon>Eutheria</taxon>
        <taxon>Laurasiatheria</taxon>
        <taxon>Artiodactyla</taxon>
        <taxon>Ruminantia</taxon>
        <taxon>Pecora</taxon>
        <taxon>Cervidae</taxon>
        <taxon>Cervinae</taxon>
        <taxon>Cervus</taxon>
    </lineage>
</organism>
<feature type="region of interest" description="Disordered" evidence="1">
    <location>
        <begin position="1"/>
        <end position="80"/>
    </location>
</feature>
<sequence>MPWPNLVASSDRGGMGLGLKGPPSHTHPPHHLKEDICPRIEEFERLSKQGGWLSSESEGSDRKKGNTKRRKENPNPAKDLTAVLAKEHNSWVPRTRPDLRRAVCQCGLPGPRELPLTPCDPPSDPGRAELPAPFPSCTAFSQVCRNINGCSYNRGPPPVISVSPAGSCCLLPDPDRVSRKRFSASEFSPGP</sequence>
<evidence type="ECO:0000256" key="1">
    <source>
        <dbReference type="SAM" id="MobiDB-lite"/>
    </source>
</evidence>
<name>A0A212CE54_CEREH</name>
<dbReference type="Proteomes" id="UP000242450">
    <property type="component" value="Chromosome 21"/>
</dbReference>
<dbReference type="AlphaFoldDB" id="A0A212CE54"/>
<comment type="caution">
    <text evidence="2">The sequence shown here is derived from an EMBL/GenBank/DDBJ whole genome shotgun (WGS) entry which is preliminary data.</text>
</comment>
<reference evidence="2 3" key="1">
    <citation type="journal article" date="2018" name="Mol. Genet. Genomics">
        <title>The red deer Cervus elaphus genome CerEla1.0: sequencing, annotating, genes, and chromosomes.</title>
        <authorList>
            <person name="Bana N.A."/>
            <person name="Nyiri A."/>
            <person name="Nagy J."/>
            <person name="Frank K."/>
            <person name="Nagy T."/>
            <person name="Steger V."/>
            <person name="Schiller M."/>
            <person name="Lakatos P."/>
            <person name="Sugar L."/>
            <person name="Horn P."/>
            <person name="Barta E."/>
            <person name="Orosz L."/>
        </authorList>
    </citation>
    <scope>NUCLEOTIDE SEQUENCE [LARGE SCALE GENOMIC DNA]</scope>
    <source>
        <strain evidence="2">Hungarian</strain>
    </source>
</reference>
<dbReference type="EMBL" id="MKHE01000021">
    <property type="protein sequence ID" value="OWK04289.1"/>
    <property type="molecule type" value="Genomic_DNA"/>
</dbReference>
<protein>
    <submittedName>
        <fullName evidence="2">Uncharacterized protein</fullName>
    </submittedName>
</protein>